<keyword evidence="1" id="KW-1133">Transmembrane helix</keyword>
<sequence length="498" mass="57193">MTELKRMHPATIFISAVLALKEFILPIIISLFIGTTTNPIGFFRFEYIWIFLLVVAILSGLLRWIFFKYRVSEGLLYIQHGVFIRKKRFIYQHKVQSIDITAGLFQRLFGLVKLKVETAGGGSEPEVSLLAIQKEEAINIRQYLKKSFREEANDHTTSMSEEINDEAEHKGHAVTEEQPEFQWHLTNLRLWISALTSSGIGLTLSAVFVLLGQVEQFLPEAIYDRVFSFFRDSGLWLLLFLLFAGFLLAWLISIGAHMLKYGSFKIEKYGNELVISRGIIEKRQLTIALNRVTAISIEKSILRQPIGFATVYVECAGGGSMDEQLSTVILPIIRPKEIQAIFAEVLPHYEMNHTLNSIPKRAIFRAMRRMSWLPIVVTSITCYFTSYGYWGIVIILLSLLLGYLQYRDGATSINGDFICFRFRLLKQTTVISEKKKIQSMESHISFFQKRKRLASIQFSVLSSITGRTYKVVDQDEENVQRLLEWYSKESSEKDVRSS</sequence>
<evidence type="ECO:0000313" key="4">
    <source>
        <dbReference type="Proteomes" id="UP000018895"/>
    </source>
</evidence>
<evidence type="ECO:0000313" key="3">
    <source>
        <dbReference type="EMBL" id="GAE29082.1"/>
    </source>
</evidence>
<name>W4QAT5_9BACI</name>
<feature type="transmembrane region" description="Helical" evidence="1">
    <location>
        <begin position="190"/>
        <end position="214"/>
    </location>
</feature>
<keyword evidence="1" id="KW-0472">Membrane</keyword>
<feature type="transmembrane region" description="Helical" evidence="1">
    <location>
        <begin position="371"/>
        <end position="404"/>
    </location>
</feature>
<dbReference type="Proteomes" id="UP000018895">
    <property type="component" value="Unassembled WGS sequence"/>
</dbReference>
<protein>
    <recommendedName>
        <fullName evidence="2">YdbS-like PH domain-containing protein</fullName>
    </recommendedName>
</protein>
<dbReference type="PANTHER" id="PTHR34473:SF2">
    <property type="entry name" value="UPF0699 TRANSMEMBRANE PROTEIN YDBT"/>
    <property type="match status" value="1"/>
</dbReference>
<dbReference type="PANTHER" id="PTHR34473">
    <property type="entry name" value="UPF0699 TRANSMEMBRANE PROTEIN YDBS"/>
    <property type="match status" value="1"/>
</dbReference>
<keyword evidence="4" id="KW-1185">Reference proteome</keyword>
<evidence type="ECO:0000259" key="2">
    <source>
        <dbReference type="Pfam" id="PF03703"/>
    </source>
</evidence>
<dbReference type="InterPro" id="IPR005182">
    <property type="entry name" value="YdbS-like_PH"/>
</dbReference>
<keyword evidence="1" id="KW-0812">Transmembrane</keyword>
<feature type="transmembrane region" description="Helical" evidence="1">
    <location>
        <begin position="12"/>
        <end position="35"/>
    </location>
</feature>
<evidence type="ECO:0000256" key="1">
    <source>
        <dbReference type="SAM" id="Phobius"/>
    </source>
</evidence>
<feature type="domain" description="YdbS-like PH" evidence="2">
    <location>
        <begin position="64"/>
        <end position="144"/>
    </location>
</feature>
<dbReference type="InterPro" id="IPR014529">
    <property type="entry name" value="UCP026631"/>
</dbReference>
<dbReference type="STRING" id="1236971.JCM9152_421"/>
<feature type="transmembrane region" description="Helical" evidence="1">
    <location>
        <begin position="234"/>
        <end position="259"/>
    </location>
</feature>
<dbReference type="OrthoDB" id="2195155at2"/>
<feature type="domain" description="YdbS-like PH" evidence="2">
    <location>
        <begin position="270"/>
        <end position="341"/>
    </location>
</feature>
<gene>
    <name evidence="3" type="ORF">JCM9152_421</name>
</gene>
<proteinExistence type="predicted"/>
<dbReference type="AlphaFoldDB" id="W4QAT5"/>
<accession>W4QAT5</accession>
<dbReference type="Pfam" id="PF03703">
    <property type="entry name" value="bPH_2"/>
    <property type="match status" value="3"/>
</dbReference>
<comment type="caution">
    <text evidence="3">The sequence shown here is derived from an EMBL/GenBank/DDBJ whole genome shotgun (WGS) entry which is preliminary data.</text>
</comment>
<feature type="domain" description="YdbS-like PH" evidence="2">
    <location>
        <begin position="412"/>
        <end position="486"/>
    </location>
</feature>
<feature type="transmembrane region" description="Helical" evidence="1">
    <location>
        <begin position="47"/>
        <end position="66"/>
    </location>
</feature>
<dbReference type="PIRSF" id="PIRSF026631">
    <property type="entry name" value="UCP026631"/>
    <property type="match status" value="1"/>
</dbReference>
<dbReference type="RefSeq" id="WP_035340268.1">
    <property type="nucleotide sequence ID" value="NZ_BAUU01000002.1"/>
</dbReference>
<organism evidence="3 4">
    <name type="scientific">Halalkalibacter hemicellulosilyticusJCM 9152</name>
    <dbReference type="NCBI Taxonomy" id="1236971"/>
    <lineage>
        <taxon>Bacteria</taxon>
        <taxon>Bacillati</taxon>
        <taxon>Bacillota</taxon>
        <taxon>Bacilli</taxon>
        <taxon>Bacillales</taxon>
        <taxon>Bacillaceae</taxon>
        <taxon>Halalkalibacter</taxon>
    </lineage>
</organism>
<reference evidence="3" key="1">
    <citation type="journal article" date="2014" name="Genome Announc.">
        <title>Draft Genome Sequences of Three Alkaliphilic Bacillus Strains, Bacillus wakoensis JCM 9140T, Bacillus akibai JCM 9157T, and Bacillus hemicellulosilyticus JCM 9152T.</title>
        <authorList>
            <person name="Yuki M."/>
            <person name="Oshima K."/>
            <person name="Suda W."/>
            <person name="Oshida Y."/>
            <person name="Kitamura K."/>
            <person name="Iida T."/>
            <person name="Hattori M."/>
            <person name="Ohkuma M."/>
        </authorList>
    </citation>
    <scope>NUCLEOTIDE SEQUENCE [LARGE SCALE GENOMIC DNA]</scope>
    <source>
        <strain evidence="3">JCM 9152</strain>
    </source>
</reference>
<dbReference type="EMBL" id="BAUU01000002">
    <property type="protein sequence ID" value="GAE29082.1"/>
    <property type="molecule type" value="Genomic_DNA"/>
</dbReference>